<dbReference type="AlphaFoldDB" id="A0A1N7PDK2"/>
<reference evidence="2" key="1">
    <citation type="submission" date="2017-01" db="EMBL/GenBank/DDBJ databases">
        <authorList>
            <person name="Varghese N."/>
            <person name="Submissions S."/>
        </authorList>
    </citation>
    <scope>NUCLEOTIDE SEQUENCE [LARGE SCALE GENOMIC DNA]</scope>
    <source>
        <strain evidence="2">DSM 45196</strain>
    </source>
</reference>
<evidence type="ECO:0000313" key="2">
    <source>
        <dbReference type="Proteomes" id="UP000186795"/>
    </source>
</evidence>
<keyword evidence="2" id="KW-1185">Reference proteome</keyword>
<name>A0A1N7PDK2_9BACL</name>
<sequence length="96" mass="10712">MTFRLFLRAKVTPYETQPSLCSLDNVFPFLGNLNYQTQLNVCPIIGDGHTGPTPAMFLTDTLRARHSGGLFCMNGIIQPLPLVSLTLPKFRNVCNR</sequence>
<dbReference type="EMBL" id="FTOD01000012">
    <property type="protein sequence ID" value="SIT08616.1"/>
    <property type="molecule type" value="Genomic_DNA"/>
</dbReference>
<dbReference type="Proteomes" id="UP000186795">
    <property type="component" value="Unassembled WGS sequence"/>
</dbReference>
<evidence type="ECO:0000313" key="1">
    <source>
        <dbReference type="EMBL" id="SIT08616.1"/>
    </source>
</evidence>
<proteinExistence type="predicted"/>
<organism evidence="1 2">
    <name type="scientific">Kroppenstedtia eburnea</name>
    <dbReference type="NCBI Taxonomy" id="714067"/>
    <lineage>
        <taxon>Bacteria</taxon>
        <taxon>Bacillati</taxon>
        <taxon>Bacillota</taxon>
        <taxon>Bacilli</taxon>
        <taxon>Bacillales</taxon>
        <taxon>Thermoactinomycetaceae</taxon>
        <taxon>Kroppenstedtia</taxon>
    </lineage>
</organism>
<protein>
    <submittedName>
        <fullName evidence="1">Uncharacterized protein</fullName>
    </submittedName>
</protein>
<gene>
    <name evidence="1" type="ORF">SAMN05421790_11230</name>
</gene>
<accession>A0A1N7PDK2</accession>